<reference evidence="2" key="2">
    <citation type="submission" date="2019-07" db="EMBL/GenBank/DDBJ databases">
        <authorList>
            <person name="Seetharam A."/>
            <person name="Woodhouse M."/>
            <person name="Cannon E."/>
        </authorList>
    </citation>
    <scope>NUCLEOTIDE SEQUENCE [LARGE SCALE GENOMIC DNA]</scope>
    <source>
        <strain evidence="2">cv. B73</strain>
    </source>
</reference>
<reference evidence="2" key="3">
    <citation type="submission" date="2021-05" db="UniProtKB">
        <authorList>
            <consortium name="EnsemblPlants"/>
        </authorList>
    </citation>
    <scope>IDENTIFICATION</scope>
    <source>
        <strain evidence="2">cv. B73</strain>
    </source>
</reference>
<dbReference type="AlphaFoldDB" id="A0A804MI79"/>
<feature type="region of interest" description="Disordered" evidence="1">
    <location>
        <begin position="1"/>
        <end position="29"/>
    </location>
</feature>
<evidence type="ECO:0000313" key="3">
    <source>
        <dbReference type="Proteomes" id="UP000007305"/>
    </source>
</evidence>
<evidence type="ECO:0000256" key="1">
    <source>
        <dbReference type="SAM" id="MobiDB-lite"/>
    </source>
</evidence>
<dbReference type="EnsemblPlants" id="Zm00001eb087450_T001">
    <property type="protein sequence ID" value="Zm00001eb087450_P001"/>
    <property type="gene ID" value="Zm00001eb087450"/>
</dbReference>
<sequence>MSIAVGTNMQDLQGQGQKGENVEIPLLGRDRTFHNRERDILQMRTHFKVSKQPPTEALDSRLFAIRIPGADELSPDELERLMNHDHGWLIANPH</sequence>
<feature type="compositionally biased region" description="Polar residues" evidence="1">
    <location>
        <begin position="1"/>
        <end position="15"/>
    </location>
</feature>
<dbReference type="Gramene" id="Zm00001eb087450_T001">
    <property type="protein sequence ID" value="Zm00001eb087450_P001"/>
    <property type="gene ID" value="Zm00001eb087450"/>
</dbReference>
<proteinExistence type="predicted"/>
<evidence type="ECO:0000313" key="2">
    <source>
        <dbReference type="EnsemblPlants" id="Zm00001eb087450_P001"/>
    </source>
</evidence>
<organism evidence="2 3">
    <name type="scientific">Zea mays</name>
    <name type="common">Maize</name>
    <dbReference type="NCBI Taxonomy" id="4577"/>
    <lineage>
        <taxon>Eukaryota</taxon>
        <taxon>Viridiplantae</taxon>
        <taxon>Streptophyta</taxon>
        <taxon>Embryophyta</taxon>
        <taxon>Tracheophyta</taxon>
        <taxon>Spermatophyta</taxon>
        <taxon>Magnoliopsida</taxon>
        <taxon>Liliopsida</taxon>
        <taxon>Poales</taxon>
        <taxon>Poaceae</taxon>
        <taxon>PACMAD clade</taxon>
        <taxon>Panicoideae</taxon>
        <taxon>Andropogonodae</taxon>
        <taxon>Andropogoneae</taxon>
        <taxon>Tripsacinae</taxon>
        <taxon>Zea</taxon>
    </lineage>
</organism>
<name>A0A804MI79_MAIZE</name>
<protein>
    <submittedName>
        <fullName evidence="2">Uncharacterized protein</fullName>
    </submittedName>
</protein>
<keyword evidence="3" id="KW-1185">Reference proteome</keyword>
<dbReference type="InParanoid" id="A0A804MI79"/>
<dbReference type="Proteomes" id="UP000007305">
    <property type="component" value="Chromosome 2"/>
</dbReference>
<reference evidence="3" key="1">
    <citation type="submission" date="2015-12" db="EMBL/GenBank/DDBJ databases">
        <title>Update maize B73 reference genome by single molecule sequencing technologies.</title>
        <authorList>
            <consortium name="Maize Genome Sequencing Project"/>
            <person name="Ware D."/>
        </authorList>
    </citation>
    <scope>NUCLEOTIDE SEQUENCE [LARGE SCALE GENOMIC DNA]</scope>
    <source>
        <strain evidence="3">cv. B73</strain>
    </source>
</reference>
<accession>A0A804MI79</accession>